<gene>
    <name evidence="2" type="ORF">PCOR1329_LOCUS81795</name>
</gene>
<reference evidence="2" key="1">
    <citation type="submission" date="2023-10" db="EMBL/GenBank/DDBJ databases">
        <authorList>
            <person name="Chen Y."/>
            <person name="Shah S."/>
            <person name="Dougan E. K."/>
            <person name="Thang M."/>
            <person name="Chan C."/>
        </authorList>
    </citation>
    <scope>NUCLEOTIDE SEQUENCE [LARGE SCALE GENOMIC DNA]</scope>
</reference>
<comment type="caution">
    <text evidence="2">The sequence shown here is derived from an EMBL/GenBank/DDBJ whole genome shotgun (WGS) entry which is preliminary data.</text>
</comment>
<evidence type="ECO:0000256" key="1">
    <source>
        <dbReference type="SAM" id="MobiDB-lite"/>
    </source>
</evidence>
<keyword evidence="3" id="KW-1185">Reference proteome</keyword>
<accession>A0ABN9Y205</accession>
<organism evidence="2 3">
    <name type="scientific">Prorocentrum cordatum</name>
    <dbReference type="NCBI Taxonomy" id="2364126"/>
    <lineage>
        <taxon>Eukaryota</taxon>
        <taxon>Sar</taxon>
        <taxon>Alveolata</taxon>
        <taxon>Dinophyceae</taxon>
        <taxon>Prorocentrales</taxon>
        <taxon>Prorocentraceae</taxon>
        <taxon>Prorocentrum</taxon>
    </lineage>
</organism>
<dbReference type="EMBL" id="CAUYUJ010021702">
    <property type="protein sequence ID" value="CAK0906503.1"/>
    <property type="molecule type" value="Genomic_DNA"/>
</dbReference>
<proteinExistence type="predicted"/>
<dbReference type="Proteomes" id="UP001189429">
    <property type="component" value="Unassembled WGS sequence"/>
</dbReference>
<name>A0ABN9Y205_9DINO</name>
<protein>
    <submittedName>
        <fullName evidence="2">Uncharacterized protein</fullName>
    </submittedName>
</protein>
<feature type="non-terminal residue" evidence="2">
    <location>
        <position position="157"/>
    </location>
</feature>
<evidence type="ECO:0000313" key="3">
    <source>
        <dbReference type="Proteomes" id="UP001189429"/>
    </source>
</evidence>
<evidence type="ECO:0000313" key="2">
    <source>
        <dbReference type="EMBL" id="CAK0906503.1"/>
    </source>
</evidence>
<feature type="non-terminal residue" evidence="2">
    <location>
        <position position="1"/>
    </location>
</feature>
<sequence length="157" mass="16439">APEEARREAIATRLSQSQRLALERWMLARRRPPAAAAALGPPEVPAGPEGAGSRGRGYHPVIHLGRGLYAQAGGAGAGAAAIGLLAARSRLKHCGPEEFEGRVRAAVAGVAGCRAQGAAAGLLFRTRVSFGREVRLTSPLRHDVAAALRDWRGLREA</sequence>
<feature type="region of interest" description="Disordered" evidence="1">
    <location>
        <begin position="33"/>
        <end position="53"/>
    </location>
</feature>